<dbReference type="OrthoDB" id="7674963at2"/>
<protein>
    <submittedName>
        <fullName evidence="3">ABC-type amino acid transport substrate-binding protein</fullName>
    </submittedName>
</protein>
<evidence type="ECO:0000259" key="2">
    <source>
        <dbReference type="SMART" id="SM00062"/>
    </source>
</evidence>
<dbReference type="Pfam" id="PF00497">
    <property type="entry name" value="SBP_bac_3"/>
    <property type="match status" value="1"/>
</dbReference>
<dbReference type="AlphaFoldDB" id="A0A1G7EJ54"/>
<dbReference type="SUPFAM" id="SSF53850">
    <property type="entry name" value="Periplasmic binding protein-like II"/>
    <property type="match status" value="1"/>
</dbReference>
<accession>A0A1G7EJ54</accession>
<dbReference type="EMBL" id="FNAK01000008">
    <property type="protein sequence ID" value="SDE63627.1"/>
    <property type="molecule type" value="Genomic_DNA"/>
</dbReference>
<feature type="domain" description="Solute-binding protein family 3/N-terminal" evidence="2">
    <location>
        <begin position="27"/>
        <end position="252"/>
    </location>
</feature>
<dbReference type="STRING" id="637679.GCA_001550055_00907"/>
<proteinExistence type="predicted"/>
<dbReference type="Proteomes" id="UP000183685">
    <property type="component" value="Unassembled WGS sequence"/>
</dbReference>
<dbReference type="PANTHER" id="PTHR38834">
    <property type="entry name" value="PERIPLASMIC SUBSTRATE BINDING PROTEIN FAMILY 3"/>
    <property type="match status" value="1"/>
</dbReference>
<dbReference type="Gene3D" id="3.40.190.10">
    <property type="entry name" value="Periplasmic binding protein-like II"/>
    <property type="match status" value="2"/>
</dbReference>
<feature type="signal peptide" evidence="1">
    <location>
        <begin position="1"/>
        <end position="20"/>
    </location>
</feature>
<dbReference type="InterPro" id="IPR001638">
    <property type="entry name" value="Solute-binding_3/MltF_N"/>
</dbReference>
<reference evidence="3 4" key="1">
    <citation type="submission" date="2016-10" db="EMBL/GenBank/DDBJ databases">
        <authorList>
            <person name="de Groot N.N."/>
        </authorList>
    </citation>
    <scope>NUCLEOTIDE SEQUENCE [LARGE SCALE GENOMIC DNA]</scope>
    <source>
        <strain evidence="3 4">CGMCC 1.9109</strain>
    </source>
</reference>
<dbReference type="SMART" id="SM00062">
    <property type="entry name" value="PBPb"/>
    <property type="match status" value="1"/>
</dbReference>
<organism evidence="3 4">
    <name type="scientific">Kordiimonas lacus</name>
    <dbReference type="NCBI Taxonomy" id="637679"/>
    <lineage>
        <taxon>Bacteria</taxon>
        <taxon>Pseudomonadati</taxon>
        <taxon>Pseudomonadota</taxon>
        <taxon>Alphaproteobacteria</taxon>
        <taxon>Kordiimonadales</taxon>
        <taxon>Kordiimonadaceae</taxon>
        <taxon>Kordiimonas</taxon>
    </lineage>
</organism>
<evidence type="ECO:0000313" key="4">
    <source>
        <dbReference type="Proteomes" id="UP000183685"/>
    </source>
</evidence>
<dbReference type="PANTHER" id="PTHR38834:SF3">
    <property type="entry name" value="SOLUTE-BINDING PROTEIN FAMILY 3_N-TERMINAL DOMAIN-CONTAINING PROTEIN"/>
    <property type="match status" value="1"/>
</dbReference>
<sequence>MIFARLFAICFFILALPSKAALSSDGEFQFLAEALAPYSFRDGPEIRGISVDILVEMFARADMPYRRRDIAIVPWARGYAQAQARPNTVLFSTVRTPEREKHFLWVGPIAATQTVIWARREDNITIDNPSDLNRYHIGVSQDTVGHEWLKEKGVSPSSMMSIVQESRGALLLSRGRIHLWVADATMARWEIRKLKLAASKFEIVHVLLKDSLYYAFHPESDNQVIHDLQAALDSMKADGTYTGIMSRYLHADILP</sequence>
<keyword evidence="1" id="KW-0732">Signal</keyword>
<feature type="chain" id="PRO_5010281453" evidence="1">
    <location>
        <begin position="21"/>
        <end position="255"/>
    </location>
</feature>
<keyword evidence="4" id="KW-1185">Reference proteome</keyword>
<gene>
    <name evidence="3" type="ORF">SAMN04488071_3470</name>
</gene>
<name>A0A1G7EJ54_9PROT</name>
<dbReference type="RefSeq" id="WP_068309253.1">
    <property type="nucleotide sequence ID" value="NZ_FNAK01000008.1"/>
</dbReference>
<evidence type="ECO:0000256" key="1">
    <source>
        <dbReference type="SAM" id="SignalP"/>
    </source>
</evidence>
<evidence type="ECO:0000313" key="3">
    <source>
        <dbReference type="EMBL" id="SDE63627.1"/>
    </source>
</evidence>